<organism evidence="3 4">
    <name type="scientific">Paramuricea clavata</name>
    <name type="common">Red gorgonian</name>
    <name type="synonym">Violescent sea-whip</name>
    <dbReference type="NCBI Taxonomy" id="317549"/>
    <lineage>
        <taxon>Eukaryota</taxon>
        <taxon>Metazoa</taxon>
        <taxon>Cnidaria</taxon>
        <taxon>Anthozoa</taxon>
        <taxon>Octocorallia</taxon>
        <taxon>Malacalcyonacea</taxon>
        <taxon>Plexauridae</taxon>
        <taxon>Paramuricea</taxon>
    </lineage>
</organism>
<dbReference type="Gene3D" id="3.10.250.10">
    <property type="entry name" value="SRCR-like domain"/>
    <property type="match status" value="2"/>
</dbReference>
<dbReference type="InterPro" id="IPR001190">
    <property type="entry name" value="SRCR"/>
</dbReference>
<dbReference type="GO" id="GO:0016020">
    <property type="term" value="C:membrane"/>
    <property type="evidence" value="ECO:0007669"/>
    <property type="project" value="InterPro"/>
</dbReference>
<reference evidence="3" key="1">
    <citation type="submission" date="2020-04" db="EMBL/GenBank/DDBJ databases">
        <authorList>
            <person name="Alioto T."/>
            <person name="Alioto T."/>
            <person name="Gomez Garrido J."/>
        </authorList>
    </citation>
    <scope>NUCLEOTIDE SEQUENCE</scope>
    <source>
        <strain evidence="3">A484AB</strain>
    </source>
</reference>
<dbReference type="Pfam" id="PF00530">
    <property type="entry name" value="SRCR"/>
    <property type="match status" value="2"/>
</dbReference>
<dbReference type="FunFam" id="3.10.250.10:FF:000001">
    <property type="entry name" value="Lysyl oxidase 4 isoform X1"/>
    <property type="match status" value="2"/>
</dbReference>
<evidence type="ECO:0000313" key="4">
    <source>
        <dbReference type="Proteomes" id="UP001152795"/>
    </source>
</evidence>
<keyword evidence="4" id="KW-1185">Reference proteome</keyword>
<evidence type="ECO:0000256" key="1">
    <source>
        <dbReference type="ARBA" id="ARBA00022729"/>
    </source>
</evidence>
<dbReference type="PRINTS" id="PR00258">
    <property type="entry name" value="SPERACTRCPTR"/>
</dbReference>
<dbReference type="SUPFAM" id="SSF56487">
    <property type="entry name" value="SRCR-like"/>
    <property type="match status" value="2"/>
</dbReference>
<dbReference type="PROSITE" id="PS50287">
    <property type="entry name" value="SRCR_2"/>
    <property type="match status" value="2"/>
</dbReference>
<dbReference type="PANTHER" id="PTHR48071:SF27">
    <property type="entry name" value="SCAVENGER RECEPTOR CYSTEINE-RICH TYPE 1 PROTEIN M130-LIKE"/>
    <property type="match status" value="1"/>
</dbReference>
<dbReference type="PANTHER" id="PTHR48071">
    <property type="entry name" value="SRCR DOMAIN-CONTAINING PROTEIN"/>
    <property type="match status" value="1"/>
</dbReference>
<dbReference type="InterPro" id="IPR036772">
    <property type="entry name" value="SRCR-like_dom_sf"/>
</dbReference>
<comment type="caution">
    <text evidence="3">The sequence shown here is derived from an EMBL/GenBank/DDBJ whole genome shotgun (WGS) entry which is preliminary data.</text>
</comment>
<dbReference type="OrthoDB" id="10051855at2759"/>
<keyword evidence="2" id="KW-1015">Disulfide bond</keyword>
<name>A0A6S7JAF1_PARCT</name>
<proteinExistence type="predicted"/>
<protein>
    <submittedName>
        <fullName evidence="3">Deleted in malignant brain tumors 1 -like</fullName>
    </submittedName>
</protein>
<dbReference type="EMBL" id="CACRXK020015920">
    <property type="protein sequence ID" value="CAB4029066.1"/>
    <property type="molecule type" value="Genomic_DNA"/>
</dbReference>
<evidence type="ECO:0000256" key="2">
    <source>
        <dbReference type="ARBA" id="ARBA00023157"/>
    </source>
</evidence>
<dbReference type="Proteomes" id="UP001152795">
    <property type="component" value="Unassembled WGS sequence"/>
</dbReference>
<feature type="non-terminal residue" evidence="3">
    <location>
        <position position="1"/>
    </location>
</feature>
<dbReference type="SMART" id="SM00202">
    <property type="entry name" value="SR"/>
    <property type="match status" value="2"/>
</dbReference>
<dbReference type="AlphaFoldDB" id="A0A6S7JAF1"/>
<sequence>ISLRLQGPSSANGTGRVEIFFRGQWGTICDDNWDINDAKVVCRQLGYKYTIRALQGGHAPRGSGQIWLDNVACTGSEKSLTSCSHIGWGKHNCGHHEDAGVECSSTAISVRLQGPSSENGTGRVEVFYKGQWGTICDDNWDINDAAVVCRELGYLNALEARQGSSVPDGSGKIWLDEVQCKGTEQNLRSCAHRDWGSNDCSHSEDAGVKCSSTGKFTNNCI</sequence>
<keyword evidence="1" id="KW-0732">Signal</keyword>
<accession>A0A6S7JAF1</accession>
<evidence type="ECO:0000313" key="3">
    <source>
        <dbReference type="EMBL" id="CAB4029066.1"/>
    </source>
</evidence>
<gene>
    <name evidence="3" type="ORF">PACLA_8A088558</name>
</gene>